<comment type="caution">
    <text evidence="2">The sequence shown here is derived from an EMBL/GenBank/DDBJ whole genome shotgun (WGS) entry which is preliminary data.</text>
</comment>
<protein>
    <recommendedName>
        <fullName evidence="1">RNase H type-1 domain-containing protein</fullName>
    </recommendedName>
</protein>
<evidence type="ECO:0000259" key="1">
    <source>
        <dbReference type="Pfam" id="PF13456"/>
    </source>
</evidence>
<dbReference type="EMBL" id="MVGT01004345">
    <property type="protein sequence ID" value="OVA00245.1"/>
    <property type="molecule type" value="Genomic_DNA"/>
</dbReference>
<reference evidence="2 3" key="1">
    <citation type="journal article" date="2017" name="Mol. Plant">
        <title>The Genome of Medicinal Plant Macleaya cordata Provides New Insights into Benzylisoquinoline Alkaloids Metabolism.</title>
        <authorList>
            <person name="Liu X."/>
            <person name="Liu Y."/>
            <person name="Huang P."/>
            <person name="Ma Y."/>
            <person name="Qing Z."/>
            <person name="Tang Q."/>
            <person name="Cao H."/>
            <person name="Cheng P."/>
            <person name="Zheng Y."/>
            <person name="Yuan Z."/>
            <person name="Zhou Y."/>
            <person name="Liu J."/>
            <person name="Tang Z."/>
            <person name="Zhuo Y."/>
            <person name="Zhang Y."/>
            <person name="Yu L."/>
            <person name="Huang J."/>
            <person name="Yang P."/>
            <person name="Peng Q."/>
            <person name="Zhang J."/>
            <person name="Jiang W."/>
            <person name="Zhang Z."/>
            <person name="Lin K."/>
            <person name="Ro D.K."/>
            <person name="Chen X."/>
            <person name="Xiong X."/>
            <person name="Shang Y."/>
            <person name="Huang S."/>
            <person name="Zeng J."/>
        </authorList>
    </citation>
    <scope>NUCLEOTIDE SEQUENCE [LARGE SCALE GENOMIC DNA]</scope>
    <source>
        <strain evidence="3">cv. BLH2017</strain>
        <tissue evidence="2">Root</tissue>
    </source>
</reference>
<accession>A0A200PPV2</accession>
<dbReference type="PANTHER" id="PTHR47074:SF11">
    <property type="entry name" value="REVERSE TRANSCRIPTASE-LIKE PROTEIN"/>
    <property type="match status" value="1"/>
</dbReference>
<gene>
    <name evidence="2" type="ORF">BVC80_1633g14</name>
</gene>
<dbReference type="GO" id="GO:0003676">
    <property type="term" value="F:nucleic acid binding"/>
    <property type="evidence" value="ECO:0007669"/>
    <property type="project" value="InterPro"/>
</dbReference>
<dbReference type="OMA" id="SAPWRIH"/>
<dbReference type="PANTHER" id="PTHR47074">
    <property type="entry name" value="BNAC02G40300D PROTEIN"/>
    <property type="match status" value="1"/>
</dbReference>
<dbReference type="AlphaFoldDB" id="A0A200PPV2"/>
<dbReference type="InterPro" id="IPR036397">
    <property type="entry name" value="RNaseH_sf"/>
</dbReference>
<dbReference type="GO" id="GO:0004523">
    <property type="term" value="F:RNA-DNA hybrid ribonuclease activity"/>
    <property type="evidence" value="ECO:0007669"/>
    <property type="project" value="InterPro"/>
</dbReference>
<sequence>MGAYVMWSLWKALVDPPMVASPPAATTTLWHRSPISSVKINVDATFTLPNAAAAAVARDSNGDYLCCSTLYFQASTPLEDEAHAFLLGVQLFQKLQLQHCIIEGDLKQVVDALLSHSNSAPWRIHAIAGQLRGSYFS</sequence>
<feature type="domain" description="RNase H type-1" evidence="1">
    <location>
        <begin position="41"/>
        <end position="118"/>
    </location>
</feature>
<dbReference type="Gene3D" id="3.30.420.10">
    <property type="entry name" value="Ribonuclease H-like superfamily/Ribonuclease H"/>
    <property type="match status" value="1"/>
</dbReference>
<dbReference type="InParanoid" id="A0A200PPV2"/>
<keyword evidence="3" id="KW-1185">Reference proteome</keyword>
<dbReference type="Proteomes" id="UP000195402">
    <property type="component" value="Unassembled WGS sequence"/>
</dbReference>
<evidence type="ECO:0000313" key="3">
    <source>
        <dbReference type="Proteomes" id="UP000195402"/>
    </source>
</evidence>
<dbReference type="InterPro" id="IPR052929">
    <property type="entry name" value="RNase_H-like_EbsB-rel"/>
</dbReference>
<evidence type="ECO:0000313" key="2">
    <source>
        <dbReference type="EMBL" id="OVA00245.1"/>
    </source>
</evidence>
<name>A0A200PPV2_MACCD</name>
<organism evidence="2 3">
    <name type="scientific">Macleaya cordata</name>
    <name type="common">Five-seeded plume-poppy</name>
    <name type="synonym">Bocconia cordata</name>
    <dbReference type="NCBI Taxonomy" id="56857"/>
    <lineage>
        <taxon>Eukaryota</taxon>
        <taxon>Viridiplantae</taxon>
        <taxon>Streptophyta</taxon>
        <taxon>Embryophyta</taxon>
        <taxon>Tracheophyta</taxon>
        <taxon>Spermatophyta</taxon>
        <taxon>Magnoliopsida</taxon>
        <taxon>Ranunculales</taxon>
        <taxon>Papaveraceae</taxon>
        <taxon>Papaveroideae</taxon>
        <taxon>Macleaya</taxon>
    </lineage>
</organism>
<dbReference type="Pfam" id="PF13456">
    <property type="entry name" value="RVT_3"/>
    <property type="match status" value="1"/>
</dbReference>
<proteinExistence type="predicted"/>
<dbReference type="OrthoDB" id="1906820at2759"/>
<dbReference type="InterPro" id="IPR002156">
    <property type="entry name" value="RNaseH_domain"/>
</dbReference>